<gene>
    <name evidence="2" type="ORF">GWI33_019687</name>
</gene>
<reference evidence="2" key="1">
    <citation type="submission" date="2020-08" db="EMBL/GenBank/DDBJ databases">
        <title>Genome sequencing and assembly of the red palm weevil Rhynchophorus ferrugineus.</title>
        <authorList>
            <person name="Dias G.B."/>
            <person name="Bergman C.M."/>
            <person name="Manee M."/>
        </authorList>
    </citation>
    <scope>NUCLEOTIDE SEQUENCE</scope>
    <source>
        <strain evidence="2">AA-2017</strain>
        <tissue evidence="2">Whole larva</tissue>
    </source>
</reference>
<dbReference type="Proteomes" id="UP000625711">
    <property type="component" value="Unassembled WGS sequence"/>
</dbReference>
<organism evidence="2 3">
    <name type="scientific">Rhynchophorus ferrugineus</name>
    <name type="common">Red palm weevil</name>
    <name type="synonym">Curculio ferrugineus</name>
    <dbReference type="NCBI Taxonomy" id="354439"/>
    <lineage>
        <taxon>Eukaryota</taxon>
        <taxon>Metazoa</taxon>
        <taxon>Ecdysozoa</taxon>
        <taxon>Arthropoda</taxon>
        <taxon>Hexapoda</taxon>
        <taxon>Insecta</taxon>
        <taxon>Pterygota</taxon>
        <taxon>Neoptera</taxon>
        <taxon>Endopterygota</taxon>
        <taxon>Coleoptera</taxon>
        <taxon>Polyphaga</taxon>
        <taxon>Cucujiformia</taxon>
        <taxon>Curculionidae</taxon>
        <taxon>Dryophthorinae</taxon>
        <taxon>Rhynchophorus</taxon>
    </lineage>
</organism>
<feature type="compositionally biased region" description="Basic and acidic residues" evidence="1">
    <location>
        <begin position="94"/>
        <end position="109"/>
    </location>
</feature>
<evidence type="ECO:0000256" key="1">
    <source>
        <dbReference type="SAM" id="MobiDB-lite"/>
    </source>
</evidence>
<proteinExistence type="predicted"/>
<evidence type="ECO:0000313" key="3">
    <source>
        <dbReference type="Proteomes" id="UP000625711"/>
    </source>
</evidence>
<protein>
    <submittedName>
        <fullName evidence="2">Uncharacterized protein</fullName>
    </submittedName>
</protein>
<sequence length="109" mass="12290">MKHECPGSDHIDVILAASSTTTVMRAQTGGLTRNILLDFPGSSSRYIEVYFDQSEIVVTSPKKKQITMDIGITLDQKTSPERYSTKFPTAEPIETEKENNHDPIQRIRH</sequence>
<dbReference type="EMBL" id="JAACXV010014474">
    <property type="protein sequence ID" value="KAF7267029.1"/>
    <property type="molecule type" value="Genomic_DNA"/>
</dbReference>
<feature type="region of interest" description="Disordered" evidence="1">
    <location>
        <begin position="77"/>
        <end position="109"/>
    </location>
</feature>
<comment type="caution">
    <text evidence="2">The sequence shown here is derived from an EMBL/GenBank/DDBJ whole genome shotgun (WGS) entry which is preliminary data.</text>
</comment>
<dbReference type="AlphaFoldDB" id="A0A834M6Q8"/>
<accession>A0A834M6Q8</accession>
<keyword evidence="3" id="KW-1185">Reference proteome</keyword>
<evidence type="ECO:0000313" key="2">
    <source>
        <dbReference type="EMBL" id="KAF7267029.1"/>
    </source>
</evidence>
<name>A0A834M6Q8_RHYFE</name>